<keyword evidence="7" id="KW-0325">Glycoprotein</keyword>
<feature type="disulfide bond" evidence="9">
    <location>
        <begin position="133"/>
        <end position="143"/>
    </location>
</feature>
<dbReference type="EMBL" id="UYRS01001137">
    <property type="protein sequence ID" value="VDK24486.1"/>
    <property type="molecule type" value="Genomic_DNA"/>
</dbReference>
<proteinExistence type="inferred from homology"/>
<feature type="transmembrane region" description="Helical" evidence="11">
    <location>
        <begin position="189"/>
        <end position="207"/>
    </location>
</feature>
<name>A0A0R3VXM5_TAEAS</name>
<dbReference type="InterPro" id="IPR000175">
    <property type="entry name" value="Na/ntran_symport"/>
</dbReference>
<dbReference type="PROSITE" id="PS50267">
    <property type="entry name" value="NA_NEUROTRAN_SYMP_3"/>
    <property type="match status" value="1"/>
</dbReference>
<keyword evidence="13" id="KW-1185">Reference proteome</keyword>
<evidence type="ECO:0000256" key="3">
    <source>
        <dbReference type="ARBA" id="ARBA00022448"/>
    </source>
</evidence>
<dbReference type="PANTHER" id="PTHR11616">
    <property type="entry name" value="SODIUM/CHLORIDE DEPENDENT TRANSPORTER"/>
    <property type="match status" value="1"/>
</dbReference>
<dbReference type="GO" id="GO:0005283">
    <property type="term" value="F:amino acid:sodium symporter activity"/>
    <property type="evidence" value="ECO:0007669"/>
    <property type="project" value="TreeGrafter"/>
</dbReference>
<dbReference type="SUPFAM" id="SSF161070">
    <property type="entry name" value="SNF-like"/>
    <property type="match status" value="1"/>
</dbReference>
<comment type="similarity">
    <text evidence="2 10">Belongs to the sodium:neurotransmitter symporter (SNF) (TC 2.A.22) family.</text>
</comment>
<dbReference type="PROSITE" id="PS00610">
    <property type="entry name" value="NA_NEUROTRAN_SYMP_1"/>
    <property type="match status" value="1"/>
</dbReference>
<evidence type="ECO:0000256" key="5">
    <source>
        <dbReference type="ARBA" id="ARBA00022989"/>
    </source>
</evidence>
<keyword evidence="5 11" id="KW-1133">Transmembrane helix</keyword>
<evidence type="ECO:0000313" key="14">
    <source>
        <dbReference type="WBParaSite" id="TASK_0000216901-mRNA-1"/>
    </source>
</evidence>
<accession>A0A0R3VXM5</accession>
<feature type="transmembrane region" description="Helical" evidence="11">
    <location>
        <begin position="51"/>
        <end position="73"/>
    </location>
</feature>
<evidence type="ECO:0000313" key="12">
    <source>
        <dbReference type="EMBL" id="VDK24486.1"/>
    </source>
</evidence>
<dbReference type="WBParaSite" id="TASK_0000216901-mRNA-1">
    <property type="protein sequence ID" value="TASK_0000216901-mRNA-1"/>
    <property type="gene ID" value="TASK_0000216901"/>
</dbReference>
<dbReference type="AlphaFoldDB" id="A0A0R3VXM5"/>
<evidence type="ECO:0000256" key="7">
    <source>
        <dbReference type="ARBA" id="ARBA00023180"/>
    </source>
</evidence>
<keyword evidence="9" id="KW-1015">Disulfide bond</keyword>
<keyword evidence="6 11" id="KW-0472">Membrane</keyword>
<feature type="transmembrane region" description="Helical" evidence="11">
    <location>
        <begin position="20"/>
        <end position="39"/>
    </location>
</feature>
<evidence type="ECO:0000256" key="6">
    <source>
        <dbReference type="ARBA" id="ARBA00023136"/>
    </source>
</evidence>
<keyword evidence="4 10" id="KW-0812">Transmembrane</keyword>
<evidence type="ECO:0000256" key="2">
    <source>
        <dbReference type="ARBA" id="ARBA00006459"/>
    </source>
</evidence>
<keyword evidence="8" id="KW-0479">Metal-binding</keyword>
<keyword evidence="8" id="KW-0915">Sodium</keyword>
<sequence>MHVTYQQPQPINRATWGGKIEFVLSCISYAVGLGNVWRFPYLCHKNGGGAFLLPYVVMLALVGLPLFFLEFAFGQFASLGPISIWNVSPLFKGIGYAMVAGSWLLSLYYNVIVAQSLLYLFYSFNSVLPWTYCNNAWNDNTTCIDLTCNHTELFSKSTFWATRHYPPVSLSNHILQKSSGLEDMGLPSWQMSLVLLLAWIITALVLIKGVQSLGKVMPLVFTSYPIMVTGFLNL</sequence>
<evidence type="ECO:0000256" key="8">
    <source>
        <dbReference type="PIRSR" id="PIRSR600175-1"/>
    </source>
</evidence>
<evidence type="ECO:0000256" key="4">
    <source>
        <dbReference type="ARBA" id="ARBA00022692"/>
    </source>
</evidence>
<gene>
    <name evidence="12" type="ORF">TASK_LOCUS2170</name>
</gene>
<dbReference type="PANTHER" id="PTHR11616:SF321">
    <property type="entry name" value="SODIUM-DEPENDENT NUTRIENT AMINO ACID TRANSPORTER 1-RELATED"/>
    <property type="match status" value="1"/>
</dbReference>
<organism evidence="14">
    <name type="scientific">Taenia asiatica</name>
    <name type="common">Asian tapeworm</name>
    <dbReference type="NCBI Taxonomy" id="60517"/>
    <lineage>
        <taxon>Eukaryota</taxon>
        <taxon>Metazoa</taxon>
        <taxon>Spiralia</taxon>
        <taxon>Lophotrochozoa</taxon>
        <taxon>Platyhelminthes</taxon>
        <taxon>Cestoda</taxon>
        <taxon>Eucestoda</taxon>
        <taxon>Cyclophyllidea</taxon>
        <taxon>Taeniidae</taxon>
        <taxon>Taenia</taxon>
    </lineage>
</organism>
<dbReference type="PRINTS" id="PR00176">
    <property type="entry name" value="NANEUSMPORT"/>
</dbReference>
<evidence type="ECO:0000256" key="10">
    <source>
        <dbReference type="RuleBase" id="RU003732"/>
    </source>
</evidence>
<dbReference type="STRING" id="60517.A0A0R3VXM5"/>
<reference evidence="12 13" key="2">
    <citation type="submission" date="2018-11" db="EMBL/GenBank/DDBJ databases">
        <authorList>
            <consortium name="Pathogen Informatics"/>
        </authorList>
    </citation>
    <scope>NUCLEOTIDE SEQUENCE [LARGE SCALE GENOMIC DNA]</scope>
</reference>
<dbReference type="GO" id="GO:0089718">
    <property type="term" value="P:amino acid import across plasma membrane"/>
    <property type="evidence" value="ECO:0007669"/>
    <property type="project" value="TreeGrafter"/>
</dbReference>
<comment type="subcellular location">
    <subcellularLocation>
        <location evidence="1">Membrane</location>
        <topology evidence="1">Multi-pass membrane protein</topology>
    </subcellularLocation>
</comment>
<evidence type="ECO:0000256" key="1">
    <source>
        <dbReference type="ARBA" id="ARBA00004141"/>
    </source>
</evidence>
<protein>
    <recommendedName>
        <fullName evidence="10">Transporter</fullName>
    </recommendedName>
</protein>
<keyword evidence="3 10" id="KW-0813">Transport</keyword>
<feature type="transmembrane region" description="Helical" evidence="11">
    <location>
        <begin position="94"/>
        <end position="122"/>
    </location>
</feature>
<evidence type="ECO:0000256" key="9">
    <source>
        <dbReference type="PIRSR" id="PIRSR600175-2"/>
    </source>
</evidence>
<dbReference type="Pfam" id="PF00209">
    <property type="entry name" value="SNF"/>
    <property type="match status" value="1"/>
</dbReference>
<reference evidence="14" key="1">
    <citation type="submission" date="2017-02" db="UniProtKB">
        <authorList>
            <consortium name="WormBaseParasite"/>
        </authorList>
    </citation>
    <scope>IDENTIFICATION</scope>
</reference>
<dbReference type="GO" id="GO:0046872">
    <property type="term" value="F:metal ion binding"/>
    <property type="evidence" value="ECO:0007669"/>
    <property type="project" value="UniProtKB-KW"/>
</dbReference>
<dbReference type="Proteomes" id="UP000282613">
    <property type="component" value="Unassembled WGS sequence"/>
</dbReference>
<feature type="binding site" evidence="8">
    <location>
        <position position="35"/>
    </location>
    <ligand>
        <name>Na(+)</name>
        <dbReference type="ChEBI" id="CHEBI:29101"/>
        <label>1</label>
    </ligand>
</feature>
<keyword evidence="10" id="KW-0769">Symport</keyword>
<dbReference type="OrthoDB" id="6581954at2759"/>
<feature type="binding site" evidence="8">
    <location>
        <position position="31"/>
    </location>
    <ligand>
        <name>Na(+)</name>
        <dbReference type="ChEBI" id="CHEBI:29101"/>
        <label>1</label>
    </ligand>
</feature>
<evidence type="ECO:0000256" key="11">
    <source>
        <dbReference type="SAM" id="Phobius"/>
    </source>
</evidence>
<dbReference type="GO" id="GO:0005886">
    <property type="term" value="C:plasma membrane"/>
    <property type="evidence" value="ECO:0007669"/>
    <property type="project" value="TreeGrafter"/>
</dbReference>
<feature type="binding site" evidence="8">
    <location>
        <position position="30"/>
    </location>
    <ligand>
        <name>Na(+)</name>
        <dbReference type="ChEBI" id="CHEBI:29101"/>
        <label>1</label>
    </ligand>
</feature>
<dbReference type="InterPro" id="IPR037272">
    <property type="entry name" value="SNS_sf"/>
</dbReference>
<evidence type="ECO:0000313" key="13">
    <source>
        <dbReference type="Proteomes" id="UP000282613"/>
    </source>
</evidence>